<protein>
    <submittedName>
        <fullName evidence="2">Uncharacterized protein</fullName>
    </submittedName>
</protein>
<proteinExistence type="predicted"/>
<reference evidence="2 3" key="1">
    <citation type="submission" date="2023-02" db="EMBL/GenBank/DDBJ databases">
        <title>LHISI_Scaffold_Assembly.</title>
        <authorList>
            <person name="Stuart O.P."/>
            <person name="Cleave R."/>
            <person name="Magrath M.J.L."/>
            <person name="Mikheyev A.S."/>
        </authorList>
    </citation>
    <scope>NUCLEOTIDE SEQUENCE [LARGE SCALE GENOMIC DNA]</scope>
    <source>
        <strain evidence="2">Daus_M_001</strain>
        <tissue evidence="2">Leg muscle</tissue>
    </source>
</reference>
<evidence type="ECO:0000313" key="2">
    <source>
        <dbReference type="EMBL" id="KAJ8869717.1"/>
    </source>
</evidence>
<feature type="compositionally biased region" description="Polar residues" evidence="1">
    <location>
        <begin position="1057"/>
        <end position="1066"/>
    </location>
</feature>
<feature type="compositionally biased region" description="Basic and acidic residues" evidence="1">
    <location>
        <begin position="1075"/>
        <end position="1087"/>
    </location>
</feature>
<dbReference type="Proteomes" id="UP001159363">
    <property type="component" value="Chromosome 12"/>
</dbReference>
<organism evidence="2 3">
    <name type="scientific">Dryococelus australis</name>
    <dbReference type="NCBI Taxonomy" id="614101"/>
    <lineage>
        <taxon>Eukaryota</taxon>
        <taxon>Metazoa</taxon>
        <taxon>Ecdysozoa</taxon>
        <taxon>Arthropoda</taxon>
        <taxon>Hexapoda</taxon>
        <taxon>Insecta</taxon>
        <taxon>Pterygota</taxon>
        <taxon>Neoptera</taxon>
        <taxon>Polyneoptera</taxon>
        <taxon>Phasmatodea</taxon>
        <taxon>Verophasmatodea</taxon>
        <taxon>Anareolatae</taxon>
        <taxon>Phasmatidae</taxon>
        <taxon>Eurycanthinae</taxon>
        <taxon>Dryococelus</taxon>
    </lineage>
</organism>
<name>A0ABQ9GC01_9NEOP</name>
<comment type="caution">
    <text evidence="2">The sequence shown here is derived from an EMBL/GenBank/DDBJ whole genome shotgun (WGS) entry which is preliminary data.</text>
</comment>
<evidence type="ECO:0000256" key="1">
    <source>
        <dbReference type="SAM" id="MobiDB-lite"/>
    </source>
</evidence>
<accession>A0ABQ9GC01</accession>
<feature type="region of interest" description="Disordered" evidence="1">
    <location>
        <begin position="916"/>
        <end position="958"/>
    </location>
</feature>
<sequence length="1258" mass="140185">MFACRPVQRRFVLVATSLRQQSNALFALFLLAARGQQQARLDSLLYTRDIIVCLLVDVIKRVLRTGLLNTHTHHCFLLYYWLTVKRGVSKELSSNHNSGRKEQVFGVYLAPRMNSRNTRGSTNRILTEDSLRESNEHLKIRFQIANPLQTYSNQSWGRGVTERLACSPLTQGEPGSIPGRATPGFSQVGSVPDDADWTASFLGDPPFTHLFIPELLHFLLNQPHRLSRPRSSLFGESGRGSLLDRHLSATPLAIPSCSAGAWNGSYRTKHSVTLATSALCGFLVGSCVLRPITLKPLASHQGDQGSIPGRTCRTMPLVAGFSRGSPVSPALSFRCRSILTSITHVGSQDHAVNSRPNLFSSLHSLNRTDGGVSNGLKAGTASILQHRNCAPMSKAVHGTFSSWLGALCLLSWSHTAFSVKPASSPIGYVLTLNIKAFTRALSSRAMLLLSTPHSATLDSVLIKSFLLELCTPFGGLPGRPATFTHYFHNRVRGCSAVTINANSGADISSLTDGLKKKRRRSGGQRQNLWDGKKYADGGGDLQFQRLSRDGIVLQFLRVRNLDLHSDPAMNTLSPKRRSPPREADRVRFLTGSHGMSAFEKRGGRCCWPDGFSQCARDSTSSFIPLAAPYPFYWRSRPRCLVSGHVLFFWQLPYQVSSPGNRVAVSERRASPRGYYLERVDEETEKDASILILHSGQVAASPVNMQILGAHRPASHQQLQMTVLQLCLQEITFRAIIVQAGHQITDHMGCMQRDAVSGYSVSPCCHPFVSCIRQITSKYSEIFQLQPRENVEDFAVDQWGFLRLLSFSSRHNILSVAAPYSSRSILIDTQDPSSKAPPKFSLTLFRVGKAKSRLQKKCEVTVNGLHTHHDENIALQFRGPERANDGALGLKVGGPRQMYVEIFLLKEQNEVRMEQRRNARAGKREKQYCRKPNERKPLASRKSGGNTNEQYRKHEHNRKMNKLETRKRYVFTADKIYLVTAITIRVRRIALKSCSRRVQSRGNGTCDENTTNVKLVYAILNRPIANFPPRRRLAETSWTGLSYNYLVAPGIRRALNADSETSPQHHTLANPISDRVSNHDGATGHERAIQSKSEVGSIKVRAKQGQRSPLLSVTRELWLQRRRPGKTIDAYFRTGRPSVPDTESQYLRKRWMKLESGRLEYQDVSIRRQTGLATAIHDDTEMLVTIGTHAFLAVFNVASHALGVSASWWPADKSPNGGGYKLDSNAIKVLILYVCIDHKQKRSEGRADTCKRTAVVHAC</sequence>
<feature type="compositionally biased region" description="Basic and acidic residues" evidence="1">
    <location>
        <begin position="916"/>
        <end position="936"/>
    </location>
</feature>
<keyword evidence="3" id="KW-1185">Reference proteome</keyword>
<dbReference type="EMBL" id="JARBHB010000013">
    <property type="protein sequence ID" value="KAJ8869717.1"/>
    <property type="molecule type" value="Genomic_DNA"/>
</dbReference>
<evidence type="ECO:0000313" key="3">
    <source>
        <dbReference type="Proteomes" id="UP001159363"/>
    </source>
</evidence>
<gene>
    <name evidence="2" type="ORF">PR048_028712</name>
</gene>
<feature type="region of interest" description="Disordered" evidence="1">
    <location>
        <begin position="1057"/>
        <end position="1087"/>
    </location>
</feature>